<dbReference type="AlphaFoldDB" id="A0A9Q0EN13"/>
<evidence type="ECO:0000256" key="2">
    <source>
        <dbReference type="ARBA" id="ARBA00023306"/>
    </source>
</evidence>
<feature type="compositionally biased region" description="Polar residues" evidence="3">
    <location>
        <begin position="1"/>
        <end position="10"/>
    </location>
</feature>
<dbReference type="Pfam" id="PF16679">
    <property type="entry name" value="CDT1_C"/>
    <property type="match status" value="1"/>
</dbReference>
<dbReference type="SMART" id="SM01075">
    <property type="entry name" value="CDT1"/>
    <property type="match status" value="1"/>
</dbReference>
<protein>
    <recommendedName>
        <fullName evidence="4">CDT1 Geminin-binding domain-containing protein</fullName>
    </recommendedName>
</protein>
<feature type="region of interest" description="Disordered" evidence="3">
    <location>
        <begin position="75"/>
        <end position="210"/>
    </location>
</feature>
<dbReference type="InterPro" id="IPR045173">
    <property type="entry name" value="Cdt1"/>
</dbReference>
<dbReference type="InterPro" id="IPR032054">
    <property type="entry name" value="Cdt1_C"/>
</dbReference>
<feature type="region of interest" description="Disordered" evidence="3">
    <location>
        <begin position="279"/>
        <end position="304"/>
    </location>
</feature>
<dbReference type="Pfam" id="PF08839">
    <property type="entry name" value="CDT1"/>
    <property type="match status" value="1"/>
</dbReference>
<comment type="similarity">
    <text evidence="1">Belongs to the Cdt1 family.</text>
</comment>
<dbReference type="EMBL" id="JANIIK010000038">
    <property type="protein sequence ID" value="KAJ3609996.1"/>
    <property type="molecule type" value="Genomic_DNA"/>
</dbReference>
<dbReference type="InterPro" id="IPR038090">
    <property type="entry name" value="Cdt1_C_WH_dom_sf"/>
</dbReference>
<dbReference type="GO" id="GO:0000278">
    <property type="term" value="P:mitotic cell cycle"/>
    <property type="evidence" value="ECO:0007669"/>
    <property type="project" value="TreeGrafter"/>
</dbReference>
<evidence type="ECO:0000256" key="1">
    <source>
        <dbReference type="ARBA" id="ARBA00008356"/>
    </source>
</evidence>
<dbReference type="PANTHER" id="PTHR28637:SF1">
    <property type="entry name" value="DNA REPLICATION FACTOR CDT1"/>
    <property type="match status" value="1"/>
</dbReference>
<reference evidence="5" key="1">
    <citation type="submission" date="2022-07" db="EMBL/GenBank/DDBJ databases">
        <title>Chromosome-level genome of Muraenolepis orangiensis.</title>
        <authorList>
            <person name="Kim J."/>
        </authorList>
    </citation>
    <scope>NUCLEOTIDE SEQUENCE</scope>
    <source>
        <strain evidence="5">KU_S4_2022</strain>
        <tissue evidence="5">Muscle</tissue>
    </source>
</reference>
<dbReference type="GO" id="GO:0000076">
    <property type="term" value="P:DNA replication checkpoint signaling"/>
    <property type="evidence" value="ECO:0007669"/>
    <property type="project" value="TreeGrafter"/>
</dbReference>
<keyword evidence="2" id="KW-0131">Cell cycle</keyword>
<evidence type="ECO:0000259" key="4">
    <source>
        <dbReference type="SMART" id="SM01075"/>
    </source>
</evidence>
<dbReference type="InterPro" id="IPR036390">
    <property type="entry name" value="WH_DNA-bd_sf"/>
</dbReference>
<dbReference type="InterPro" id="IPR014939">
    <property type="entry name" value="CDT1_Gemini-bd-like"/>
</dbReference>
<keyword evidence="6" id="KW-1185">Reference proteome</keyword>
<accession>A0A9Q0EN13</accession>
<dbReference type="Proteomes" id="UP001148018">
    <property type="component" value="Unassembled WGS sequence"/>
</dbReference>
<dbReference type="GO" id="GO:0070182">
    <property type="term" value="F:DNA polymerase binding"/>
    <property type="evidence" value="ECO:0007669"/>
    <property type="project" value="TreeGrafter"/>
</dbReference>
<dbReference type="GO" id="GO:0071163">
    <property type="term" value="P:DNA replication preinitiation complex assembly"/>
    <property type="evidence" value="ECO:0007669"/>
    <property type="project" value="InterPro"/>
</dbReference>
<dbReference type="OrthoDB" id="341730at2759"/>
<organism evidence="5 6">
    <name type="scientific">Muraenolepis orangiensis</name>
    <name type="common">Patagonian moray cod</name>
    <dbReference type="NCBI Taxonomy" id="630683"/>
    <lineage>
        <taxon>Eukaryota</taxon>
        <taxon>Metazoa</taxon>
        <taxon>Chordata</taxon>
        <taxon>Craniata</taxon>
        <taxon>Vertebrata</taxon>
        <taxon>Euteleostomi</taxon>
        <taxon>Actinopterygii</taxon>
        <taxon>Neopterygii</taxon>
        <taxon>Teleostei</taxon>
        <taxon>Neoteleostei</taxon>
        <taxon>Acanthomorphata</taxon>
        <taxon>Zeiogadaria</taxon>
        <taxon>Gadariae</taxon>
        <taxon>Gadiformes</taxon>
        <taxon>Muraenolepidoidei</taxon>
        <taxon>Muraenolepididae</taxon>
        <taxon>Muraenolepis</taxon>
    </lineage>
</organism>
<evidence type="ECO:0000313" key="6">
    <source>
        <dbReference type="Proteomes" id="UP001148018"/>
    </source>
</evidence>
<dbReference type="CDD" id="cd08674">
    <property type="entry name" value="Cdt1_m"/>
    <property type="match status" value="1"/>
</dbReference>
<dbReference type="SUPFAM" id="SSF46785">
    <property type="entry name" value="Winged helix' DNA-binding domain"/>
    <property type="match status" value="1"/>
</dbReference>
<dbReference type="GO" id="GO:0003677">
    <property type="term" value="F:DNA binding"/>
    <property type="evidence" value="ECO:0007669"/>
    <property type="project" value="InterPro"/>
</dbReference>
<dbReference type="GO" id="GO:0030174">
    <property type="term" value="P:regulation of DNA-templated DNA replication initiation"/>
    <property type="evidence" value="ECO:0007669"/>
    <property type="project" value="InterPro"/>
</dbReference>
<feature type="region of interest" description="Disordered" evidence="3">
    <location>
        <begin position="1"/>
        <end position="55"/>
    </location>
</feature>
<sequence length="691" mass="77160">MAQTRVTNYFPQRKKSGVQAPEKRKGRRRATPRGDNGPAVGPLTGPSVEDCPLSSSCSISIHQDFVRIIRAAVEEDEEEAGEGVVSSGPNGPRRAPPASPSTPKRSGADADLGALSSATNQHSTAKKRRQVHDPAREHPEEPPGEPPKTERRTARKRLILPEPEETTEQGRVNDWAPHAAKALEPCVPEARSPTRTPGGPQDGQMSCQKAMSKEDLAALKTRLKTIKKRTEDLSCASSPKSTPVAKDEDSSSKTAPVGVDIAVLKKRLGRAKELCAKSTKTAETTKTTSQEQEVTEPDRKTEAQDNNVPAYQRYHTLAQDQAPGLSLPYHYRLLAEMFRSADTIVSMLYNRKETVTFAKVKQGVQDMMHKHFEQSHLGQIHTVFPRAYTFRQEKNIPTFNSSIKKGSYQLTLEPVVNKDQNEAQPLLTASRLLERRRIFHQNLVFLVKQHHKTFLSSLVPALLVPEDKLTRWHPRFQLDVVPAVQSSHLPHPPQVDKLTSAQEVLDRARSLLTPKMEKALNCAALKTTAASSEEPDPVWSQVTVLPAADDPPASTTSRALKGVSLALLDRIRAKEAQKLEAAMTRNPLHEQRLLMMSRLQELSRILRTVFVAERKPALIMEVACNRMVASYRSALSTGEMEKHLQLLAELVPDWLKIHLVRKDKYLKLCKNMDLNMVHEKLSLRLEEEQRS</sequence>
<feature type="region of interest" description="Disordered" evidence="3">
    <location>
        <begin position="228"/>
        <end position="253"/>
    </location>
</feature>
<evidence type="ECO:0000313" key="5">
    <source>
        <dbReference type="EMBL" id="KAJ3609996.1"/>
    </source>
</evidence>
<feature type="compositionally biased region" description="Low complexity" evidence="3">
    <location>
        <begin position="82"/>
        <end position="93"/>
    </location>
</feature>
<feature type="compositionally biased region" description="Low complexity" evidence="3">
    <location>
        <begin position="279"/>
        <end position="292"/>
    </location>
</feature>
<dbReference type="CDD" id="cd08767">
    <property type="entry name" value="Cdt1_c"/>
    <property type="match status" value="1"/>
</dbReference>
<proteinExistence type="inferred from homology"/>
<name>A0A9Q0EN13_9TELE</name>
<dbReference type="Gene3D" id="1.10.10.1420">
    <property type="entry name" value="DNA replication factor Cdt1, C-terminal WH domain"/>
    <property type="match status" value="1"/>
</dbReference>
<gene>
    <name evidence="5" type="ORF">NHX12_022090</name>
</gene>
<feature type="compositionally biased region" description="Basic and acidic residues" evidence="3">
    <location>
        <begin position="131"/>
        <end position="152"/>
    </location>
</feature>
<dbReference type="PANTHER" id="PTHR28637">
    <property type="entry name" value="DNA REPLICATION FACTOR CDT1"/>
    <property type="match status" value="1"/>
</dbReference>
<comment type="caution">
    <text evidence="5">The sequence shown here is derived from an EMBL/GenBank/DDBJ whole genome shotgun (WGS) entry which is preliminary data.</text>
</comment>
<evidence type="ECO:0000256" key="3">
    <source>
        <dbReference type="SAM" id="MobiDB-lite"/>
    </source>
</evidence>
<feature type="domain" description="CDT1 Geminin-binding" evidence="4">
    <location>
        <begin position="327"/>
        <end position="491"/>
    </location>
</feature>
<dbReference type="GO" id="GO:0005634">
    <property type="term" value="C:nucleus"/>
    <property type="evidence" value="ECO:0007669"/>
    <property type="project" value="TreeGrafter"/>
</dbReference>